<feature type="compositionally biased region" description="Polar residues" evidence="1">
    <location>
        <begin position="615"/>
        <end position="625"/>
    </location>
</feature>
<feature type="compositionally biased region" description="Low complexity" evidence="1">
    <location>
        <begin position="635"/>
        <end position="647"/>
    </location>
</feature>
<reference evidence="2 3" key="1">
    <citation type="submission" date="2015-09" db="EMBL/GenBank/DDBJ databases">
        <title>Atta colombica WGS genome.</title>
        <authorList>
            <person name="Nygaard S."/>
            <person name="Hu H."/>
            <person name="Boomsma J."/>
            <person name="Zhang G."/>
        </authorList>
    </citation>
    <scope>NUCLEOTIDE SEQUENCE [LARGE SCALE GENOMIC DNA]</scope>
    <source>
        <strain evidence="2">Treedump-2</strain>
        <tissue evidence="2">Whole body</tissue>
    </source>
</reference>
<dbReference type="OrthoDB" id="6497308at2759"/>
<evidence type="ECO:0000313" key="3">
    <source>
        <dbReference type="Proteomes" id="UP000078540"/>
    </source>
</evidence>
<name>A0A151HZM5_9HYME</name>
<dbReference type="STRING" id="520822.A0A151HZM5"/>
<feature type="region of interest" description="Disordered" evidence="1">
    <location>
        <begin position="102"/>
        <end position="135"/>
    </location>
</feature>
<dbReference type="KEGG" id="acoc:108692282"/>
<keyword evidence="3" id="KW-1185">Reference proteome</keyword>
<sequence length="799" mass="88505">MRNGFTDIPVASADSSTDAIWLEKSSPSRMAPERMSLNFEKVVVKQERPDDAEIRELAAKMVEAHKAKMLANMPAVQQQQQQQQQRQQCLIPQPNLPGILGYLHKRPTDGSSAPKSSTGGLESKVPTPDDDSQRGRFGWTSFDECHIPYIFRSGEKYCAVRILESKLLNKYLSFLHSDIYSCTCIRSYYITEAESKLFNEINTKHCENQFGRDVFTCKDLVVRLSDAKEFYTFLDVCYTKLTAGTNPNVTSGRKAEKCGFIRINKESVVPYTVKDSLQYVPLFYFEGETENLKLKAEKLEGWDLSYLKFCCKVQGIRNELFASETCSVISLSDIKSYFPPGTGFEDYWPTKVMDSQLLVNSNGSGTGGGWTKQPPTPPATKPPSVQSANKVAPSLNTRTVPMPNMMPRGTVASTAPQMPRIGQPRPVVTHPAHSSPSGLPTGRSNMPVVSQPMLNTVQGVVNGHWSGLVGGQPTFQTALNPQASIIRATLNNVMHNPQMTTAPKSYSQQSRSRGSSSGAAAQYPGVYSTTSMQGVAQVQPPPLIRATVHSNQPNLGYPTYGKDDWVTTTYTTPTLGVPNAVTATTYPQMLGLSEQVQALMPVPTSAPNLLHPQRHTPSVHNTSHSKYPPPLIPVNGSSGSGNSSSGSRDTRGKKPLIPISDPQHITTCHVQPYQIQKALLEEKMVPCINFKPYIYSELLMTLPDFVSNFFPACDIESCRQVLTDVLHIELYQGNRLQMKMLMEAGKCSSLTEDLPLIHIRSIMKYMPQFKYMFNRGDMVMPSLAHSSEEHPAKKRQRTS</sequence>
<protein>
    <submittedName>
        <fullName evidence="2">Uncharacterized protein</fullName>
    </submittedName>
</protein>
<dbReference type="AlphaFoldDB" id="A0A151HZM5"/>
<evidence type="ECO:0000313" key="2">
    <source>
        <dbReference type="EMBL" id="KYM76933.1"/>
    </source>
</evidence>
<feature type="compositionally biased region" description="Polar residues" evidence="1">
    <location>
        <begin position="109"/>
        <end position="120"/>
    </location>
</feature>
<feature type="region of interest" description="Disordered" evidence="1">
    <location>
        <begin position="361"/>
        <end position="390"/>
    </location>
</feature>
<organism evidence="2 3">
    <name type="scientific">Atta colombica</name>
    <dbReference type="NCBI Taxonomy" id="520822"/>
    <lineage>
        <taxon>Eukaryota</taxon>
        <taxon>Metazoa</taxon>
        <taxon>Ecdysozoa</taxon>
        <taxon>Arthropoda</taxon>
        <taxon>Hexapoda</taxon>
        <taxon>Insecta</taxon>
        <taxon>Pterygota</taxon>
        <taxon>Neoptera</taxon>
        <taxon>Endopterygota</taxon>
        <taxon>Hymenoptera</taxon>
        <taxon>Apocrita</taxon>
        <taxon>Aculeata</taxon>
        <taxon>Formicoidea</taxon>
        <taxon>Formicidae</taxon>
        <taxon>Myrmicinae</taxon>
        <taxon>Atta</taxon>
    </lineage>
</organism>
<feature type="region of interest" description="Disordered" evidence="1">
    <location>
        <begin position="497"/>
        <end position="523"/>
    </location>
</feature>
<dbReference type="Proteomes" id="UP000078540">
    <property type="component" value="Unassembled WGS sequence"/>
</dbReference>
<proteinExistence type="predicted"/>
<accession>A0A151HZM5</accession>
<evidence type="ECO:0000256" key="1">
    <source>
        <dbReference type="SAM" id="MobiDB-lite"/>
    </source>
</evidence>
<feature type="compositionally biased region" description="Low complexity" evidence="1">
    <location>
        <begin position="505"/>
        <end position="523"/>
    </location>
</feature>
<dbReference type="EMBL" id="KQ976714">
    <property type="protein sequence ID" value="KYM76933.1"/>
    <property type="molecule type" value="Genomic_DNA"/>
</dbReference>
<gene>
    <name evidence="2" type="ORF">ALC53_12625</name>
</gene>
<feature type="region of interest" description="Disordered" evidence="1">
    <location>
        <begin position="609"/>
        <end position="658"/>
    </location>
</feature>